<evidence type="ECO:0000313" key="2">
    <source>
        <dbReference type="Proteomes" id="UP001333110"/>
    </source>
</evidence>
<proteinExistence type="predicted"/>
<protein>
    <recommendedName>
        <fullName evidence="3">Rna-directed dna polymerase from mobile element jockey-like</fullName>
    </recommendedName>
</protein>
<dbReference type="Proteomes" id="UP001333110">
    <property type="component" value="Unassembled WGS sequence"/>
</dbReference>
<dbReference type="EMBL" id="JAUNZN010000003">
    <property type="protein sequence ID" value="KAK4823278.1"/>
    <property type="molecule type" value="Genomic_DNA"/>
</dbReference>
<comment type="caution">
    <text evidence="1">The sequence shown here is derived from an EMBL/GenBank/DDBJ whole genome shotgun (WGS) entry which is preliminary data.</text>
</comment>
<keyword evidence="2" id="KW-1185">Reference proteome</keyword>
<gene>
    <name evidence="1" type="ORF">QYF61_000373</name>
</gene>
<evidence type="ECO:0000313" key="1">
    <source>
        <dbReference type="EMBL" id="KAK4823278.1"/>
    </source>
</evidence>
<evidence type="ECO:0008006" key="3">
    <source>
        <dbReference type="Google" id="ProtNLM"/>
    </source>
</evidence>
<accession>A0AAN7SAM1</accession>
<name>A0AAN7SAM1_MYCAM</name>
<reference evidence="1 2" key="1">
    <citation type="journal article" date="2023" name="J. Hered.">
        <title>Chromosome-level genome of the wood stork (Mycteria americana) provides insight into avian chromosome evolution.</title>
        <authorList>
            <person name="Flamio R. Jr."/>
            <person name="Ramstad K.M."/>
        </authorList>
    </citation>
    <scope>NUCLEOTIDE SEQUENCE [LARGE SCALE GENOMIC DNA]</scope>
    <source>
        <strain evidence="1">JAX WOST 10</strain>
    </source>
</reference>
<dbReference type="AlphaFoldDB" id="A0AAN7SAM1"/>
<sequence>MLKVSTQMQQGNLCTFMQISDDTKLGGVVDRPDACTAIQRDADKMEKWADKNLLESSFAKDLGILVDTKLNMSQQRSLVAKAANSLIGCIRKKVAESTVEMHLEHYVLVLGSPVQQKHTGIMTGQEAIGQTEIHKISFKYKENVCTVRVTEHWHRLPREVVESPSLEILRTQLDTALGNPY</sequence>
<dbReference type="PANTHER" id="PTHR33332">
    <property type="entry name" value="REVERSE TRANSCRIPTASE DOMAIN-CONTAINING PROTEIN"/>
    <property type="match status" value="1"/>
</dbReference>
<organism evidence="1 2">
    <name type="scientific">Mycteria americana</name>
    <name type="common">Wood stork</name>
    <dbReference type="NCBI Taxonomy" id="33587"/>
    <lineage>
        <taxon>Eukaryota</taxon>
        <taxon>Metazoa</taxon>
        <taxon>Chordata</taxon>
        <taxon>Craniata</taxon>
        <taxon>Vertebrata</taxon>
        <taxon>Euteleostomi</taxon>
        <taxon>Archelosauria</taxon>
        <taxon>Archosauria</taxon>
        <taxon>Dinosauria</taxon>
        <taxon>Saurischia</taxon>
        <taxon>Theropoda</taxon>
        <taxon>Coelurosauria</taxon>
        <taxon>Aves</taxon>
        <taxon>Neognathae</taxon>
        <taxon>Neoaves</taxon>
        <taxon>Aequornithes</taxon>
        <taxon>Ciconiiformes</taxon>
        <taxon>Ciconiidae</taxon>
        <taxon>Mycteria</taxon>
    </lineage>
</organism>